<comment type="cofactor">
    <cofactor evidence="1">
        <name>FAD</name>
        <dbReference type="ChEBI" id="CHEBI:57692"/>
    </cofactor>
</comment>
<keyword evidence="7" id="KW-0408">Iron</keyword>
<name>A0A2H0VA98_9BACT</name>
<feature type="transmembrane region" description="Helical" evidence="9">
    <location>
        <begin position="12"/>
        <end position="34"/>
    </location>
</feature>
<feature type="transmembrane region" description="Helical" evidence="9">
    <location>
        <begin position="145"/>
        <end position="162"/>
    </location>
</feature>
<comment type="caution">
    <text evidence="11">The sequence shown here is derived from an EMBL/GenBank/DDBJ whole genome shotgun (WGS) entry which is preliminary data.</text>
</comment>
<keyword evidence="4" id="KW-0479">Metal-binding</keyword>
<dbReference type="GO" id="GO:0016491">
    <property type="term" value="F:oxidoreductase activity"/>
    <property type="evidence" value="ECO:0007669"/>
    <property type="project" value="UniProtKB-KW"/>
</dbReference>
<keyword evidence="5" id="KW-0274">FAD</keyword>
<dbReference type="InterPro" id="IPR050415">
    <property type="entry name" value="MRET"/>
</dbReference>
<feature type="transmembrane region" description="Helical" evidence="9">
    <location>
        <begin position="200"/>
        <end position="219"/>
    </location>
</feature>
<organism evidence="11 12">
    <name type="scientific">Candidatus Doudnabacteria bacterium CG10_big_fil_rev_8_21_14_0_10_42_18</name>
    <dbReference type="NCBI Taxonomy" id="1974552"/>
    <lineage>
        <taxon>Bacteria</taxon>
        <taxon>Candidatus Doudnaibacteriota</taxon>
    </lineage>
</organism>
<evidence type="ECO:0000256" key="9">
    <source>
        <dbReference type="SAM" id="Phobius"/>
    </source>
</evidence>
<protein>
    <submittedName>
        <fullName evidence="11">Oxidoreductase</fullName>
    </submittedName>
</protein>
<keyword evidence="9" id="KW-0812">Transmembrane</keyword>
<dbReference type="SUPFAM" id="SSF52343">
    <property type="entry name" value="Ferredoxin reductase-like, C-terminal NADP-linked domain"/>
    <property type="match status" value="1"/>
</dbReference>
<keyword evidence="6" id="KW-0560">Oxidoreductase</keyword>
<evidence type="ECO:0000256" key="1">
    <source>
        <dbReference type="ARBA" id="ARBA00001974"/>
    </source>
</evidence>
<keyword evidence="8" id="KW-0411">Iron-sulfur</keyword>
<evidence type="ECO:0000256" key="8">
    <source>
        <dbReference type="ARBA" id="ARBA00023014"/>
    </source>
</evidence>
<dbReference type="InterPro" id="IPR017927">
    <property type="entry name" value="FAD-bd_FR_type"/>
</dbReference>
<feature type="transmembrane region" description="Helical" evidence="9">
    <location>
        <begin position="169"/>
        <end position="188"/>
    </location>
</feature>
<dbReference type="Gene3D" id="3.40.50.80">
    <property type="entry name" value="Nucleotide-binding domain of ferredoxin-NADP reductase (FNR) module"/>
    <property type="match status" value="1"/>
</dbReference>
<dbReference type="InterPro" id="IPR039261">
    <property type="entry name" value="FNR_nucleotide-bd"/>
</dbReference>
<proteinExistence type="predicted"/>
<accession>A0A2H0VA98</accession>
<dbReference type="GO" id="GO:0046872">
    <property type="term" value="F:metal ion binding"/>
    <property type="evidence" value="ECO:0007669"/>
    <property type="project" value="UniProtKB-KW"/>
</dbReference>
<dbReference type="SUPFAM" id="SSF63380">
    <property type="entry name" value="Riboflavin synthase domain-like"/>
    <property type="match status" value="1"/>
</dbReference>
<sequence length="506" mass="55583">MLKPIDRFLNSITMYRLMLLGLAVLSVIAVILAFAGVLRYSALGMVLGVFVLLVICQGSNKLLAMVVKAPANRESAYITALILFLIMPPAQTARGILVLVLAGLLAMASKYVLAIRGKHLFNPAAVSALVLALLGIGAASWWVGVGNWIMFGAVTIFGLLMVRKLRKFSMFFAFFITVCLAIVINGAKTGMEPGAVVKNIFLWWPIMFFAAVMFTEPLTTPPSRRLQIVYGVLVGLLFALPYKLGPFYSIPEFALIAGNLFSYLVSPKIRLKLKLKQKLEIGRGIFEFVFLPNRALAFAPGQYLEWTLPHQKPDSRGNRRYFTVASSPTERELHIGVKIPEKASSFKSALKNLKAGDGLVAGQLAGDFVLPKDKTQKIAGVAGGIGITPFRSMVKHMLDKGEKRDFTIFYTCSDPSEFVFKDIFEQAKSLGVKVFYVITEPKNAPANWAGLTGFLSAEKVKAACPDFVERRFFLSGPNVMVDAYKKLLTGMGVSRGNIITDYFPGY</sequence>
<dbReference type="PANTHER" id="PTHR47354">
    <property type="entry name" value="NADH OXIDOREDUCTASE HCR"/>
    <property type="match status" value="1"/>
</dbReference>
<keyword evidence="9" id="KW-1133">Transmembrane helix</keyword>
<keyword evidence="3" id="KW-0001">2Fe-2S</keyword>
<dbReference type="EMBL" id="PFAK01000057">
    <property type="protein sequence ID" value="PIR96003.1"/>
    <property type="molecule type" value="Genomic_DNA"/>
</dbReference>
<dbReference type="PROSITE" id="PS51384">
    <property type="entry name" value="FAD_FR"/>
    <property type="match status" value="1"/>
</dbReference>
<keyword evidence="9" id="KW-0472">Membrane</keyword>
<evidence type="ECO:0000313" key="12">
    <source>
        <dbReference type="Proteomes" id="UP000230922"/>
    </source>
</evidence>
<keyword evidence="2" id="KW-0285">Flavoprotein</keyword>
<dbReference type="Gene3D" id="2.40.30.10">
    <property type="entry name" value="Translation factors"/>
    <property type="match status" value="1"/>
</dbReference>
<evidence type="ECO:0000256" key="5">
    <source>
        <dbReference type="ARBA" id="ARBA00022827"/>
    </source>
</evidence>
<dbReference type="AlphaFoldDB" id="A0A2H0VA98"/>
<evidence type="ECO:0000256" key="2">
    <source>
        <dbReference type="ARBA" id="ARBA00022630"/>
    </source>
</evidence>
<feature type="transmembrane region" description="Helical" evidence="9">
    <location>
        <begin position="75"/>
        <end position="90"/>
    </location>
</feature>
<evidence type="ECO:0000256" key="7">
    <source>
        <dbReference type="ARBA" id="ARBA00023004"/>
    </source>
</evidence>
<gene>
    <name evidence="11" type="ORF">COT92_03335</name>
</gene>
<dbReference type="InterPro" id="IPR001433">
    <property type="entry name" value="OxRdtase_FAD/NAD-bd"/>
</dbReference>
<evidence type="ECO:0000259" key="10">
    <source>
        <dbReference type="PROSITE" id="PS51384"/>
    </source>
</evidence>
<dbReference type="Pfam" id="PF00175">
    <property type="entry name" value="NAD_binding_1"/>
    <property type="match status" value="1"/>
</dbReference>
<evidence type="ECO:0000256" key="6">
    <source>
        <dbReference type="ARBA" id="ARBA00023002"/>
    </source>
</evidence>
<feature type="transmembrane region" description="Helical" evidence="9">
    <location>
        <begin position="40"/>
        <end position="63"/>
    </location>
</feature>
<feature type="domain" description="FAD-binding FR-type" evidence="10">
    <location>
        <begin position="268"/>
        <end position="371"/>
    </location>
</feature>
<evidence type="ECO:0000313" key="11">
    <source>
        <dbReference type="EMBL" id="PIR96003.1"/>
    </source>
</evidence>
<dbReference type="InterPro" id="IPR017938">
    <property type="entry name" value="Riboflavin_synthase-like_b-brl"/>
</dbReference>
<evidence type="ECO:0000256" key="4">
    <source>
        <dbReference type="ARBA" id="ARBA00022723"/>
    </source>
</evidence>
<dbReference type="GO" id="GO:0051537">
    <property type="term" value="F:2 iron, 2 sulfur cluster binding"/>
    <property type="evidence" value="ECO:0007669"/>
    <property type="project" value="UniProtKB-KW"/>
</dbReference>
<evidence type="ECO:0000256" key="3">
    <source>
        <dbReference type="ARBA" id="ARBA00022714"/>
    </source>
</evidence>
<reference evidence="12" key="1">
    <citation type="submission" date="2017-09" db="EMBL/GenBank/DDBJ databases">
        <title>Depth-based differentiation of microbial function through sediment-hosted aquifers and enrichment of novel symbionts in the deep terrestrial subsurface.</title>
        <authorList>
            <person name="Probst A.J."/>
            <person name="Ladd B."/>
            <person name="Jarett J.K."/>
            <person name="Geller-Mcgrath D.E."/>
            <person name="Sieber C.M.K."/>
            <person name="Emerson J.B."/>
            <person name="Anantharaman K."/>
            <person name="Thomas B.C."/>
            <person name="Malmstrom R."/>
            <person name="Stieglmeier M."/>
            <person name="Klingl A."/>
            <person name="Woyke T."/>
            <person name="Ryan C.M."/>
            <person name="Banfield J.F."/>
        </authorList>
    </citation>
    <scope>NUCLEOTIDE SEQUENCE [LARGE SCALE GENOMIC DNA]</scope>
</reference>
<dbReference type="PRINTS" id="PR00410">
    <property type="entry name" value="PHEHYDRXLASE"/>
</dbReference>
<feature type="transmembrane region" description="Helical" evidence="9">
    <location>
        <begin position="120"/>
        <end position="139"/>
    </location>
</feature>
<dbReference type="PANTHER" id="PTHR47354:SF6">
    <property type="entry name" value="NADH OXIDOREDUCTASE HCR"/>
    <property type="match status" value="1"/>
</dbReference>
<dbReference type="CDD" id="cd00322">
    <property type="entry name" value="FNR_like"/>
    <property type="match status" value="1"/>
</dbReference>
<feature type="transmembrane region" description="Helical" evidence="9">
    <location>
        <begin position="226"/>
        <end position="242"/>
    </location>
</feature>
<dbReference type="Proteomes" id="UP000230922">
    <property type="component" value="Unassembled WGS sequence"/>
</dbReference>